<sequence>MRQKSLSLLPIAFLCSLSINSVFCQQKCRALALSGGANKGVYEVGILYGFAHSDHAPDYYYDVVTGVSVGAINAGAVAAWKKEDLLPMSEWLKELWSNLTTDKVYQKWTTGYVDGLMNQRGLYDNSPLLNTLQNALSQFKQLGKKLVVAAVDVNTGQYVTFDEQIPMKDVPTAILASASIPFVFPPTVFQDHTLMDGGTVWNTNLVSAVDKCKSMGFKEEDVIIDTIMMDQPALSTEDKGKSLNSIENFFRKREITSYYYTISDIERFKNALPKVFLRHFITPSIPLASGLGKLSFDWKDTEFMFNAGLKDAQTYLGKEPGRAFMLMDQWKKDPSLQKEFPQFTSYIGKHLYSDHLY</sequence>
<dbReference type="InterPro" id="IPR016035">
    <property type="entry name" value="Acyl_Trfase/lysoPLipase"/>
</dbReference>
<keyword evidence="1 4" id="KW-0378">Hydrolase</keyword>
<dbReference type="PANTHER" id="PTHR14226:SF57">
    <property type="entry name" value="BLR7027 PROTEIN"/>
    <property type="match status" value="1"/>
</dbReference>
<evidence type="ECO:0000256" key="4">
    <source>
        <dbReference type="PROSITE-ProRule" id="PRU01161"/>
    </source>
</evidence>
<accession>A0A077ZSE3</accession>
<dbReference type="PROSITE" id="PS51635">
    <property type="entry name" value="PNPLA"/>
    <property type="match status" value="1"/>
</dbReference>
<dbReference type="OrthoDB" id="17120at2759"/>
<name>A0A077ZSE3_STYLE</name>
<keyword evidence="3 4" id="KW-0443">Lipid metabolism</keyword>
<dbReference type="InParanoid" id="A0A077ZSE3"/>
<feature type="domain" description="PNPLA" evidence="6">
    <location>
        <begin position="31"/>
        <end position="210"/>
    </location>
</feature>
<dbReference type="Pfam" id="PF01734">
    <property type="entry name" value="Patatin"/>
    <property type="match status" value="1"/>
</dbReference>
<evidence type="ECO:0000256" key="5">
    <source>
        <dbReference type="SAM" id="SignalP"/>
    </source>
</evidence>
<protein>
    <submittedName>
        <fullName evidence="7">Patatin-like phospholipase family protein</fullName>
    </submittedName>
</protein>
<feature type="chain" id="PRO_5001728940" evidence="5">
    <location>
        <begin position="25"/>
        <end position="357"/>
    </location>
</feature>
<evidence type="ECO:0000256" key="3">
    <source>
        <dbReference type="ARBA" id="ARBA00023098"/>
    </source>
</evidence>
<feature type="short sequence motif" description="GXSXG" evidence="4">
    <location>
        <begin position="66"/>
        <end position="70"/>
    </location>
</feature>
<dbReference type="Gene3D" id="3.40.1090.10">
    <property type="entry name" value="Cytosolic phospholipase A2 catalytic domain"/>
    <property type="match status" value="2"/>
</dbReference>
<evidence type="ECO:0000259" key="6">
    <source>
        <dbReference type="PROSITE" id="PS51635"/>
    </source>
</evidence>
<dbReference type="InterPro" id="IPR050301">
    <property type="entry name" value="NTE"/>
</dbReference>
<dbReference type="EMBL" id="CCKQ01000315">
    <property type="protein sequence ID" value="CDW71376.1"/>
    <property type="molecule type" value="Genomic_DNA"/>
</dbReference>
<dbReference type="GO" id="GO:0016042">
    <property type="term" value="P:lipid catabolic process"/>
    <property type="evidence" value="ECO:0007669"/>
    <property type="project" value="UniProtKB-UniRule"/>
</dbReference>
<feature type="signal peptide" evidence="5">
    <location>
        <begin position="1"/>
        <end position="24"/>
    </location>
</feature>
<evidence type="ECO:0000313" key="8">
    <source>
        <dbReference type="Proteomes" id="UP000039865"/>
    </source>
</evidence>
<keyword evidence="5" id="KW-0732">Signal</keyword>
<reference evidence="7 8" key="1">
    <citation type="submission" date="2014-06" db="EMBL/GenBank/DDBJ databases">
        <authorList>
            <person name="Swart Estienne"/>
        </authorList>
    </citation>
    <scope>NUCLEOTIDE SEQUENCE [LARGE SCALE GENOMIC DNA]</scope>
    <source>
        <strain evidence="7 8">130c</strain>
    </source>
</reference>
<keyword evidence="2 4" id="KW-0442">Lipid degradation</keyword>
<proteinExistence type="predicted"/>
<evidence type="ECO:0000256" key="2">
    <source>
        <dbReference type="ARBA" id="ARBA00022963"/>
    </source>
</evidence>
<comment type="caution">
    <text evidence="4">Lacks conserved residue(s) required for the propagation of feature annotation.</text>
</comment>
<gene>
    <name evidence="7" type="primary">Contig4823.g5153</name>
    <name evidence="7" type="ORF">STYLEM_319</name>
</gene>
<evidence type="ECO:0000313" key="7">
    <source>
        <dbReference type="EMBL" id="CDW71376.1"/>
    </source>
</evidence>
<feature type="short sequence motif" description="DGA/G" evidence="4">
    <location>
        <begin position="196"/>
        <end position="198"/>
    </location>
</feature>
<dbReference type="GO" id="GO:0016298">
    <property type="term" value="F:lipase activity"/>
    <property type="evidence" value="ECO:0007669"/>
    <property type="project" value="UniProtKB-ARBA"/>
</dbReference>
<organism evidence="7 8">
    <name type="scientific">Stylonychia lemnae</name>
    <name type="common">Ciliate</name>
    <dbReference type="NCBI Taxonomy" id="5949"/>
    <lineage>
        <taxon>Eukaryota</taxon>
        <taxon>Sar</taxon>
        <taxon>Alveolata</taxon>
        <taxon>Ciliophora</taxon>
        <taxon>Intramacronucleata</taxon>
        <taxon>Spirotrichea</taxon>
        <taxon>Stichotrichia</taxon>
        <taxon>Sporadotrichida</taxon>
        <taxon>Oxytrichidae</taxon>
        <taxon>Stylonychinae</taxon>
        <taxon>Stylonychia</taxon>
    </lineage>
</organism>
<feature type="active site" description="Nucleophile" evidence="4">
    <location>
        <position position="68"/>
    </location>
</feature>
<dbReference type="GO" id="GO:0052689">
    <property type="term" value="F:carboxylic ester hydrolase activity"/>
    <property type="evidence" value="ECO:0007669"/>
    <property type="project" value="UniProtKB-ARBA"/>
</dbReference>
<dbReference type="OMA" id="VEMANWV"/>
<dbReference type="InterPro" id="IPR002641">
    <property type="entry name" value="PNPLA_dom"/>
</dbReference>
<dbReference type="SUPFAM" id="SSF52151">
    <property type="entry name" value="FabD/lysophospholipase-like"/>
    <property type="match status" value="1"/>
</dbReference>
<feature type="active site" description="Proton acceptor" evidence="4">
    <location>
        <position position="196"/>
    </location>
</feature>
<dbReference type="AlphaFoldDB" id="A0A077ZSE3"/>
<evidence type="ECO:0000256" key="1">
    <source>
        <dbReference type="ARBA" id="ARBA00022801"/>
    </source>
</evidence>
<dbReference type="PANTHER" id="PTHR14226">
    <property type="entry name" value="NEUROPATHY TARGET ESTERASE/SWISS CHEESE D.MELANOGASTER"/>
    <property type="match status" value="1"/>
</dbReference>
<dbReference type="Proteomes" id="UP000039865">
    <property type="component" value="Unassembled WGS sequence"/>
</dbReference>
<keyword evidence="8" id="KW-1185">Reference proteome</keyword>